<accession>R7U7W3</accession>
<evidence type="ECO:0000256" key="1">
    <source>
        <dbReference type="SAM" id="Coils"/>
    </source>
</evidence>
<organism evidence="2">
    <name type="scientific">Capitella teleta</name>
    <name type="common">Polychaete worm</name>
    <dbReference type="NCBI Taxonomy" id="283909"/>
    <lineage>
        <taxon>Eukaryota</taxon>
        <taxon>Metazoa</taxon>
        <taxon>Spiralia</taxon>
        <taxon>Lophotrochozoa</taxon>
        <taxon>Annelida</taxon>
        <taxon>Polychaeta</taxon>
        <taxon>Sedentaria</taxon>
        <taxon>Scolecida</taxon>
        <taxon>Capitellidae</taxon>
        <taxon>Capitella</taxon>
    </lineage>
</organism>
<dbReference type="Proteomes" id="UP000014760">
    <property type="component" value="Unassembled WGS sequence"/>
</dbReference>
<proteinExistence type="predicted"/>
<protein>
    <submittedName>
        <fullName evidence="2 3">Uncharacterized protein</fullName>
    </submittedName>
</protein>
<dbReference type="EMBL" id="KB304411">
    <property type="protein sequence ID" value="ELU02064.1"/>
    <property type="molecule type" value="Genomic_DNA"/>
</dbReference>
<dbReference type="OrthoDB" id="6063407at2759"/>
<keyword evidence="4" id="KW-1185">Reference proteome</keyword>
<keyword evidence="1" id="KW-0175">Coiled coil</keyword>
<reference evidence="3" key="3">
    <citation type="submission" date="2015-06" db="UniProtKB">
        <authorList>
            <consortium name="EnsemblMetazoa"/>
        </authorList>
    </citation>
    <scope>IDENTIFICATION</scope>
</reference>
<gene>
    <name evidence="2" type="ORF">CAPTEDRAFT_218123</name>
</gene>
<reference evidence="2 4" key="2">
    <citation type="journal article" date="2013" name="Nature">
        <title>Insights into bilaterian evolution from three spiralian genomes.</title>
        <authorList>
            <person name="Simakov O."/>
            <person name="Marletaz F."/>
            <person name="Cho S.J."/>
            <person name="Edsinger-Gonzales E."/>
            <person name="Havlak P."/>
            <person name="Hellsten U."/>
            <person name="Kuo D.H."/>
            <person name="Larsson T."/>
            <person name="Lv J."/>
            <person name="Arendt D."/>
            <person name="Savage R."/>
            <person name="Osoegawa K."/>
            <person name="de Jong P."/>
            <person name="Grimwood J."/>
            <person name="Chapman J.A."/>
            <person name="Shapiro H."/>
            <person name="Aerts A."/>
            <person name="Otillar R.P."/>
            <person name="Terry A.Y."/>
            <person name="Boore J.L."/>
            <person name="Grigoriev I.V."/>
            <person name="Lindberg D.R."/>
            <person name="Seaver E.C."/>
            <person name="Weisblat D.A."/>
            <person name="Putnam N.H."/>
            <person name="Rokhsar D.S."/>
        </authorList>
    </citation>
    <scope>NUCLEOTIDE SEQUENCE</scope>
    <source>
        <strain evidence="2 4">I ESC-2004</strain>
    </source>
</reference>
<reference evidence="4" key="1">
    <citation type="submission" date="2012-12" db="EMBL/GenBank/DDBJ databases">
        <authorList>
            <person name="Hellsten U."/>
            <person name="Grimwood J."/>
            <person name="Chapman J.A."/>
            <person name="Shapiro H."/>
            <person name="Aerts A."/>
            <person name="Otillar R.P."/>
            <person name="Terry A.Y."/>
            <person name="Boore J.L."/>
            <person name="Simakov O."/>
            <person name="Marletaz F."/>
            <person name="Cho S.-J."/>
            <person name="Edsinger-Gonzales E."/>
            <person name="Havlak P."/>
            <person name="Kuo D.-H."/>
            <person name="Larsson T."/>
            <person name="Lv J."/>
            <person name="Arendt D."/>
            <person name="Savage R."/>
            <person name="Osoegawa K."/>
            <person name="de Jong P."/>
            <person name="Lindberg D.R."/>
            <person name="Seaver E.C."/>
            <person name="Weisblat D.A."/>
            <person name="Putnam N.H."/>
            <person name="Grigoriev I.V."/>
            <person name="Rokhsar D.S."/>
        </authorList>
    </citation>
    <scope>NUCLEOTIDE SEQUENCE</scope>
    <source>
        <strain evidence="4">I ESC-2004</strain>
    </source>
</reference>
<dbReference type="EnsemblMetazoa" id="CapteT218123">
    <property type="protein sequence ID" value="CapteP218123"/>
    <property type="gene ID" value="CapteG218123"/>
</dbReference>
<dbReference type="AlphaFoldDB" id="R7U7W3"/>
<dbReference type="EMBL" id="AMQN01009019">
    <property type="status" value="NOT_ANNOTATED_CDS"/>
    <property type="molecule type" value="Genomic_DNA"/>
</dbReference>
<evidence type="ECO:0000313" key="2">
    <source>
        <dbReference type="EMBL" id="ELU02064.1"/>
    </source>
</evidence>
<sequence>MEEIVTNYHYNRDEASFKTLIEETVKKSVAEVTESLQKTVNDLKDTVSAAFRKQDEKVSDLEEQLQRAETENKNLRSKLAKVATTIAIKDTDKDVYSRKWNGIIHGIPGQAKEHEQATERKVRDMAAQNLKKSLAIEETLHRNRKKKAAKVIYSRTWPYITLKHGDGSYYHPKNCADDLVRHFYGQDINIDDIDINDML</sequence>
<evidence type="ECO:0000313" key="4">
    <source>
        <dbReference type="Proteomes" id="UP000014760"/>
    </source>
</evidence>
<dbReference type="HOGENOM" id="CLU_1241148_0_0_1"/>
<name>R7U7W3_CAPTE</name>
<evidence type="ECO:0000313" key="3">
    <source>
        <dbReference type="EnsemblMetazoa" id="CapteP218123"/>
    </source>
</evidence>
<feature type="coiled-coil region" evidence="1">
    <location>
        <begin position="51"/>
        <end position="85"/>
    </location>
</feature>